<dbReference type="AlphaFoldDB" id="A0A9W9C461"/>
<reference evidence="2" key="1">
    <citation type="submission" date="2022-10" db="EMBL/GenBank/DDBJ databases">
        <title>Tapping the CABI collections for fungal endophytes: first genome assemblies for Collariella, Neodidymelliopsis, Ascochyta clinopodiicola, Didymella pomorum, Didymosphaeria variabile, Neocosmospora piperis and Neocucurbitaria cava.</title>
        <authorList>
            <person name="Hill R."/>
        </authorList>
    </citation>
    <scope>NUCLEOTIDE SEQUENCE</scope>
    <source>
        <strain evidence="2">IMI 360193</strain>
    </source>
</reference>
<dbReference type="Gene3D" id="3.30.9.10">
    <property type="entry name" value="D-Amino Acid Oxidase, subunit A, domain 2"/>
    <property type="match status" value="1"/>
</dbReference>
<name>A0A9W9C461_9PLEO</name>
<comment type="caution">
    <text evidence="2">The sequence shown here is derived from an EMBL/GenBank/DDBJ whole genome shotgun (WGS) entry which is preliminary data.</text>
</comment>
<evidence type="ECO:0000259" key="1">
    <source>
        <dbReference type="Pfam" id="PF01266"/>
    </source>
</evidence>
<dbReference type="Gene3D" id="3.50.50.60">
    <property type="entry name" value="FAD/NAD(P)-binding domain"/>
    <property type="match status" value="1"/>
</dbReference>
<proteinExistence type="predicted"/>
<protein>
    <recommendedName>
        <fullName evidence="1">FAD dependent oxidoreductase domain-containing protein</fullName>
    </recommendedName>
</protein>
<dbReference type="EMBL" id="JAPEUV010000005">
    <property type="protein sequence ID" value="KAJ4342633.1"/>
    <property type="molecule type" value="Genomic_DNA"/>
</dbReference>
<keyword evidence="3" id="KW-1185">Reference proteome</keyword>
<dbReference type="Proteomes" id="UP001140562">
    <property type="component" value="Unassembled WGS sequence"/>
</dbReference>
<dbReference type="SUPFAM" id="SSF51905">
    <property type="entry name" value="FAD/NAD(P)-binding domain"/>
    <property type="match status" value="1"/>
</dbReference>
<dbReference type="InterPro" id="IPR006076">
    <property type="entry name" value="FAD-dep_OxRdtase"/>
</dbReference>
<dbReference type="OrthoDB" id="429143at2759"/>
<dbReference type="PANTHER" id="PTHR13847">
    <property type="entry name" value="SARCOSINE DEHYDROGENASE-RELATED"/>
    <property type="match status" value="1"/>
</dbReference>
<gene>
    <name evidence="2" type="ORF">N0V87_000842</name>
</gene>
<dbReference type="Pfam" id="PF01266">
    <property type="entry name" value="DAO"/>
    <property type="match status" value="1"/>
</dbReference>
<evidence type="ECO:0000313" key="2">
    <source>
        <dbReference type="EMBL" id="KAJ4342633.1"/>
    </source>
</evidence>
<accession>A0A9W9C461</accession>
<feature type="domain" description="FAD dependent oxidoreductase" evidence="1">
    <location>
        <begin position="43"/>
        <end position="460"/>
    </location>
</feature>
<evidence type="ECO:0000313" key="3">
    <source>
        <dbReference type="Proteomes" id="UP001140562"/>
    </source>
</evidence>
<sequence length="511" mass="56459">MEDRAHIPVGLPVAEPTPSYWHNPKSTLANIDHWRNDLHQPYDYVIIGSGISGTMIAYNLLKRFPKCRALMLEAREVCSGATGRNGGHTKAASYRSYLQHTQELGKDEALKIARLEFDNIVETHHLAEELKIDCENKLCNTVDVIYDKPTFELGKTAVHALRADVKDKEKEEGKMAWYNIWEDVESLSKHFQVSSKNEKLVVEEDEAVAGAFEYVAGRVHAYRFATGVLAECVKMGLQIRTNTPVLELKPGTDGTNFLWDITTSTAGESTSASNVILATNGYTPFLEKSLQGKIVPMRGQITVQRPGGNTTLPAPLPTTFSFIYKKGYEYMIPRPLPDGGQHIIIGGGLGHLPLAGAGEFGTVEDGALNPEISKYLYGTLIGYFGTKNWGETSDEKDPDRVVQEWTGVMGATADGRPFVGKVPGWTHSERKQPCRNLWISAGFNGHGMVLCLKSAEALVKMIENDGPGGSDDESVNVSGLEWFPGSFLITKERLERCRFRGRTDLLPQDEP</sequence>
<dbReference type="GO" id="GO:0005737">
    <property type="term" value="C:cytoplasm"/>
    <property type="evidence" value="ECO:0007669"/>
    <property type="project" value="TreeGrafter"/>
</dbReference>
<organism evidence="2 3">
    <name type="scientific">Didymella glomerata</name>
    <dbReference type="NCBI Taxonomy" id="749621"/>
    <lineage>
        <taxon>Eukaryota</taxon>
        <taxon>Fungi</taxon>
        <taxon>Dikarya</taxon>
        <taxon>Ascomycota</taxon>
        <taxon>Pezizomycotina</taxon>
        <taxon>Dothideomycetes</taxon>
        <taxon>Pleosporomycetidae</taxon>
        <taxon>Pleosporales</taxon>
        <taxon>Pleosporineae</taxon>
        <taxon>Didymellaceae</taxon>
        <taxon>Didymella</taxon>
    </lineage>
</organism>
<dbReference type="InterPro" id="IPR036188">
    <property type="entry name" value="FAD/NAD-bd_sf"/>
</dbReference>
<dbReference type="PANTHER" id="PTHR13847:SF284">
    <property type="entry name" value="FAD DEPENDENT OXIDOREDUCTASE DOMAIN-CONTAINING PROTEIN"/>
    <property type="match status" value="1"/>
</dbReference>